<dbReference type="OrthoDB" id="9993736at2759"/>
<keyword evidence="2" id="KW-0472">Membrane</keyword>
<dbReference type="PANTHER" id="PTHR11683">
    <property type="entry name" value="MYELIN PROTEOLIPID"/>
    <property type="match status" value="1"/>
</dbReference>
<evidence type="ECO:0000256" key="1">
    <source>
        <dbReference type="SAM" id="MobiDB-lite"/>
    </source>
</evidence>
<feature type="region of interest" description="Disordered" evidence="1">
    <location>
        <begin position="42"/>
        <end position="70"/>
    </location>
</feature>
<name>A0A8B7ZBT7_ACAPL</name>
<dbReference type="GeneID" id="110985945"/>
<keyword evidence="2" id="KW-1133">Transmembrane helix</keyword>
<proteinExistence type="predicted"/>
<feature type="transmembrane region" description="Helical" evidence="2">
    <location>
        <begin position="186"/>
        <end position="207"/>
    </location>
</feature>
<keyword evidence="2" id="KW-0812">Transmembrane</keyword>
<evidence type="ECO:0000256" key="2">
    <source>
        <dbReference type="SAM" id="Phobius"/>
    </source>
</evidence>
<dbReference type="GO" id="GO:0031175">
    <property type="term" value="P:neuron projection development"/>
    <property type="evidence" value="ECO:0007669"/>
    <property type="project" value="TreeGrafter"/>
</dbReference>
<gene>
    <name evidence="4" type="primary">LOC110985945</name>
</gene>
<dbReference type="RefSeq" id="XP_022103123.1">
    <property type="nucleotide sequence ID" value="XM_022247431.1"/>
</dbReference>
<accession>A0A8B7ZBT7</accession>
<feature type="transmembrane region" description="Helical" evidence="2">
    <location>
        <begin position="137"/>
        <end position="165"/>
    </location>
</feature>
<dbReference type="AlphaFoldDB" id="A0A8B7ZBT7"/>
<dbReference type="PANTHER" id="PTHR11683:SF12">
    <property type="entry name" value="M6, ISOFORM F"/>
    <property type="match status" value="1"/>
</dbReference>
<dbReference type="KEGG" id="aplc:110985945"/>
<protein>
    <submittedName>
        <fullName evidence="4">Neuronal membrane glycoprotein M6-b-like isoform X1</fullName>
    </submittedName>
</protein>
<keyword evidence="3" id="KW-1185">Reference proteome</keyword>
<dbReference type="GO" id="GO:0005886">
    <property type="term" value="C:plasma membrane"/>
    <property type="evidence" value="ECO:0007669"/>
    <property type="project" value="TreeGrafter"/>
</dbReference>
<evidence type="ECO:0000313" key="3">
    <source>
        <dbReference type="Proteomes" id="UP000694845"/>
    </source>
</evidence>
<evidence type="ECO:0000313" key="4">
    <source>
        <dbReference type="RefSeq" id="XP_022103123.1"/>
    </source>
</evidence>
<organism evidence="3 4">
    <name type="scientific">Acanthaster planci</name>
    <name type="common">Crown-of-thorns starfish</name>
    <dbReference type="NCBI Taxonomy" id="133434"/>
    <lineage>
        <taxon>Eukaryota</taxon>
        <taxon>Metazoa</taxon>
        <taxon>Echinodermata</taxon>
        <taxon>Eleutherozoa</taxon>
        <taxon>Asterozoa</taxon>
        <taxon>Asteroidea</taxon>
        <taxon>Valvatacea</taxon>
        <taxon>Valvatida</taxon>
        <taxon>Acanthasteridae</taxon>
        <taxon>Acanthaster</taxon>
    </lineage>
</organism>
<reference evidence="4" key="1">
    <citation type="submission" date="2025-08" db="UniProtKB">
        <authorList>
            <consortium name="RefSeq"/>
        </authorList>
    </citation>
    <scope>IDENTIFICATION</scope>
</reference>
<dbReference type="Pfam" id="PF01275">
    <property type="entry name" value="Myelin_PLP"/>
    <property type="match status" value="1"/>
</dbReference>
<dbReference type="Proteomes" id="UP000694845">
    <property type="component" value="Unplaced"/>
</dbReference>
<dbReference type="InterPro" id="IPR001614">
    <property type="entry name" value="Myelin_PLP"/>
</dbReference>
<feature type="transmembrane region" description="Helical" evidence="2">
    <location>
        <begin position="90"/>
        <end position="108"/>
    </location>
</feature>
<sequence>MFLAHRYLTAGNLTLNPCPSLGQSRDARESDDSLDAYQAVQAEEKRQQKKKEKYQKRQDFKAQRHPSKPEGGCCDCALCRCLKRVPYGTLFALLLLFGGLALLTYQILNIRDVAKRMFAVDANFNSNSVLFEGNDTLFWVLIAAVAVMGLYGILLVVIACLTTGPSGQNTCGREHTRCIGLCSTDILIMITYVLCAVWIALTVVLAMPFTFMLMVRSYCKTSSTCIDLGHYGLVENVEKTATQNLTDYVMPVCGKKMENLCAKNASIWLSSFLAMASCIMIVISLIHFLMALSANHTYQKLLSGNQPTRSKYGNDYRRAYGDSDIPLQEPLNIHDESTRF</sequence>
<feature type="transmembrane region" description="Helical" evidence="2">
    <location>
        <begin position="267"/>
        <end position="292"/>
    </location>
</feature>